<dbReference type="EMBL" id="BMAW01124446">
    <property type="protein sequence ID" value="GFU07909.1"/>
    <property type="molecule type" value="Genomic_DNA"/>
</dbReference>
<sequence>MSMIPAYYLLLQESVNILHSLYPESYYTRYRTWRKRMSVFLLLEISLHEIRGSRRRFSRALQADTGMSWPSSSGKNFLRQIYQRIQDRKKDRC</sequence>
<comment type="caution">
    <text evidence="1">The sequence shown here is derived from an EMBL/GenBank/DDBJ whole genome shotgun (WGS) entry which is preliminary data.</text>
</comment>
<organism evidence="1 2">
    <name type="scientific">Nephila pilipes</name>
    <name type="common">Giant wood spider</name>
    <name type="synonym">Nephila maculata</name>
    <dbReference type="NCBI Taxonomy" id="299642"/>
    <lineage>
        <taxon>Eukaryota</taxon>
        <taxon>Metazoa</taxon>
        <taxon>Ecdysozoa</taxon>
        <taxon>Arthropoda</taxon>
        <taxon>Chelicerata</taxon>
        <taxon>Arachnida</taxon>
        <taxon>Araneae</taxon>
        <taxon>Araneomorphae</taxon>
        <taxon>Entelegynae</taxon>
        <taxon>Araneoidea</taxon>
        <taxon>Nephilidae</taxon>
        <taxon>Nephila</taxon>
    </lineage>
</organism>
<proteinExistence type="predicted"/>
<dbReference type="Proteomes" id="UP000887013">
    <property type="component" value="Unassembled WGS sequence"/>
</dbReference>
<reference evidence="1" key="1">
    <citation type="submission" date="2020-08" db="EMBL/GenBank/DDBJ databases">
        <title>Multicomponent nature underlies the extraordinary mechanical properties of spider dragline silk.</title>
        <authorList>
            <person name="Kono N."/>
            <person name="Nakamura H."/>
            <person name="Mori M."/>
            <person name="Yoshida Y."/>
            <person name="Ohtoshi R."/>
            <person name="Malay A.D."/>
            <person name="Moran D.A.P."/>
            <person name="Tomita M."/>
            <person name="Numata K."/>
            <person name="Arakawa K."/>
        </authorList>
    </citation>
    <scope>NUCLEOTIDE SEQUENCE</scope>
</reference>
<evidence type="ECO:0000313" key="2">
    <source>
        <dbReference type="Proteomes" id="UP000887013"/>
    </source>
</evidence>
<accession>A0A8X6U9X3</accession>
<protein>
    <submittedName>
        <fullName evidence="1">Uncharacterized protein</fullName>
    </submittedName>
</protein>
<name>A0A8X6U9X3_NEPPI</name>
<evidence type="ECO:0000313" key="1">
    <source>
        <dbReference type="EMBL" id="GFU07909.1"/>
    </source>
</evidence>
<gene>
    <name evidence="1" type="ORF">NPIL_115461</name>
</gene>
<keyword evidence="2" id="KW-1185">Reference proteome</keyword>
<dbReference type="AlphaFoldDB" id="A0A8X6U9X3"/>